<dbReference type="InterPro" id="IPR043957">
    <property type="entry name" value="Vanin_C"/>
</dbReference>
<keyword evidence="3" id="KW-1185">Reference proteome</keyword>
<evidence type="ECO:0000259" key="1">
    <source>
        <dbReference type="Pfam" id="PF19018"/>
    </source>
</evidence>
<dbReference type="AlphaFoldDB" id="A0A194RDN9"/>
<dbReference type="InParanoid" id="A0A194RDN9"/>
<dbReference type="Proteomes" id="UP000053240">
    <property type="component" value="Unassembled WGS sequence"/>
</dbReference>
<name>A0A194RDN9_PAPMA</name>
<reference evidence="2 3" key="1">
    <citation type="journal article" date="2015" name="Nat. Commun.">
        <title>Outbred genome sequencing and CRISPR/Cas9 gene editing in butterflies.</title>
        <authorList>
            <person name="Li X."/>
            <person name="Fan D."/>
            <person name="Zhang W."/>
            <person name="Liu G."/>
            <person name="Zhang L."/>
            <person name="Zhao L."/>
            <person name="Fang X."/>
            <person name="Chen L."/>
            <person name="Dong Y."/>
            <person name="Chen Y."/>
            <person name="Ding Y."/>
            <person name="Zhao R."/>
            <person name="Feng M."/>
            <person name="Zhu Y."/>
            <person name="Feng Y."/>
            <person name="Jiang X."/>
            <person name="Zhu D."/>
            <person name="Xiang H."/>
            <person name="Feng X."/>
            <person name="Li S."/>
            <person name="Wang J."/>
            <person name="Zhang G."/>
            <person name="Kronforst M.R."/>
            <person name="Wang W."/>
        </authorList>
    </citation>
    <scope>NUCLEOTIDE SEQUENCE [LARGE SCALE GENOMIC DNA]</scope>
    <source>
        <strain evidence="2">Ya'a_city_454_Pm</strain>
        <tissue evidence="2">Whole body</tissue>
    </source>
</reference>
<dbReference type="EMBL" id="KQ460323">
    <property type="protein sequence ID" value="KPJ15958.1"/>
    <property type="molecule type" value="Genomic_DNA"/>
</dbReference>
<accession>A0A194RDN9</accession>
<evidence type="ECO:0000313" key="2">
    <source>
        <dbReference type="EMBL" id="KPJ15958.1"/>
    </source>
</evidence>
<organism evidence="2 3">
    <name type="scientific">Papilio machaon</name>
    <name type="common">Old World swallowtail butterfly</name>
    <dbReference type="NCBI Taxonomy" id="76193"/>
    <lineage>
        <taxon>Eukaryota</taxon>
        <taxon>Metazoa</taxon>
        <taxon>Ecdysozoa</taxon>
        <taxon>Arthropoda</taxon>
        <taxon>Hexapoda</taxon>
        <taxon>Insecta</taxon>
        <taxon>Pterygota</taxon>
        <taxon>Neoptera</taxon>
        <taxon>Endopterygota</taxon>
        <taxon>Lepidoptera</taxon>
        <taxon>Glossata</taxon>
        <taxon>Ditrysia</taxon>
        <taxon>Papilionoidea</taxon>
        <taxon>Papilionidae</taxon>
        <taxon>Papilioninae</taxon>
        <taxon>Papilio</taxon>
    </lineage>
</organism>
<sequence>MATGGNRICSVVACIGDTMETCGKRFSSYQENTTGIFEELSITAIMPTPQRVIELDGEELLKETVFDGTRREDIADASYRLLLLNSKEVMGDFY</sequence>
<dbReference type="Pfam" id="PF19018">
    <property type="entry name" value="Vanin_C"/>
    <property type="match status" value="1"/>
</dbReference>
<proteinExistence type="predicted"/>
<feature type="domain" description="Vanin C-terminal" evidence="1">
    <location>
        <begin position="3"/>
        <end position="47"/>
    </location>
</feature>
<evidence type="ECO:0000313" key="3">
    <source>
        <dbReference type="Proteomes" id="UP000053240"/>
    </source>
</evidence>
<gene>
    <name evidence="2" type="ORF">RR48_10004</name>
</gene>
<protein>
    <recommendedName>
        <fullName evidence="1">Vanin C-terminal domain-containing protein</fullName>
    </recommendedName>
</protein>